<proteinExistence type="predicted"/>
<dbReference type="RefSeq" id="WP_341410238.1">
    <property type="nucleotide sequence ID" value="NZ_JBBUTH010000004.1"/>
</dbReference>
<dbReference type="SUPFAM" id="SSF75304">
    <property type="entry name" value="Amidase signature (AS) enzymes"/>
    <property type="match status" value="1"/>
</dbReference>
<dbReference type="InterPro" id="IPR023631">
    <property type="entry name" value="Amidase_dom"/>
</dbReference>
<dbReference type="InterPro" id="IPR000120">
    <property type="entry name" value="Amidase"/>
</dbReference>
<dbReference type="Pfam" id="PF01425">
    <property type="entry name" value="Amidase"/>
    <property type="match status" value="1"/>
</dbReference>
<evidence type="ECO:0000313" key="3">
    <source>
        <dbReference type="Proteomes" id="UP001365405"/>
    </source>
</evidence>
<gene>
    <name evidence="2" type="ORF">AACH10_09975</name>
</gene>
<reference evidence="2 3" key="1">
    <citation type="submission" date="2024-04" db="EMBL/GenBank/DDBJ databases">
        <title>Novel species of the genus Ideonella isolated from streams.</title>
        <authorList>
            <person name="Lu H."/>
        </authorList>
    </citation>
    <scope>NUCLEOTIDE SEQUENCE [LARGE SCALE GENOMIC DNA]</scope>
    <source>
        <strain evidence="2 3">DXS22W</strain>
    </source>
</reference>
<dbReference type="Gene3D" id="3.90.1300.10">
    <property type="entry name" value="Amidase signature (AS) domain"/>
    <property type="match status" value="1"/>
</dbReference>
<accession>A0ABU9CJE1</accession>
<keyword evidence="3" id="KW-1185">Reference proteome</keyword>
<dbReference type="InterPro" id="IPR036928">
    <property type="entry name" value="AS_sf"/>
</dbReference>
<comment type="caution">
    <text evidence="2">The sequence shown here is derived from an EMBL/GenBank/DDBJ whole genome shotgun (WGS) entry which is preliminary data.</text>
</comment>
<dbReference type="EMBL" id="JBBUTH010000004">
    <property type="protein sequence ID" value="MEK8050565.1"/>
    <property type="molecule type" value="Genomic_DNA"/>
</dbReference>
<dbReference type="Proteomes" id="UP001365405">
    <property type="component" value="Unassembled WGS sequence"/>
</dbReference>
<evidence type="ECO:0000313" key="2">
    <source>
        <dbReference type="EMBL" id="MEK8050565.1"/>
    </source>
</evidence>
<name>A0ABU9CJE1_9BURK</name>
<dbReference type="NCBIfam" id="NF005460">
    <property type="entry name" value="PRK07056.1"/>
    <property type="match status" value="1"/>
</dbReference>
<organism evidence="2 3">
    <name type="scientific">Pseudaquabacterium inlustre</name>
    <dbReference type="NCBI Taxonomy" id="2984192"/>
    <lineage>
        <taxon>Bacteria</taxon>
        <taxon>Pseudomonadati</taxon>
        <taxon>Pseudomonadota</taxon>
        <taxon>Betaproteobacteria</taxon>
        <taxon>Burkholderiales</taxon>
        <taxon>Sphaerotilaceae</taxon>
        <taxon>Pseudaquabacterium</taxon>
    </lineage>
</organism>
<dbReference type="PANTHER" id="PTHR11895">
    <property type="entry name" value="TRANSAMIDASE"/>
    <property type="match status" value="1"/>
</dbReference>
<feature type="domain" description="Amidase" evidence="1">
    <location>
        <begin position="50"/>
        <end position="449"/>
    </location>
</feature>
<sequence length="467" mass="48076">MDFQINPQIIASGRGPDLSAAAGLIQRGETTATALLVQSLAAADAPACQHAFVRRFDAQARAAAMAVDHAHDAGAPVPPLAGLAVSIKDLFDVAGQPTTAASAVMADTEPAAADCPAVARLRAAGAALVGHTNLSEFAFSGVGINPHHGTPVNPVTQVMNATPRVPGGSTSGGGVSVSAGAAWAALGSDTGGSIRIPAALQGLVGFKSTQRLVPLDGAVPLSTTLDTACAITRSVRDAVLVHGILAARTPRPLARPLGALRLAVVQTVMLDGLDADVARSFEQALTLLRAAGAQIEELPLAPLNELANLQAQGGFAAAESWAWHRHRLAEREHLYDPRVAVRIRRGEAISAADYLDLVAARRRWIATVESQLASFDAVLSPTVPMVAPPLAPLIGSDPRFFAINALLLRNPSVVNMLDGCALSLPCQAPGQMPVGLMVWAPALADDTVLGVAQVIETTLAAAFHGHL</sequence>
<evidence type="ECO:0000259" key="1">
    <source>
        <dbReference type="Pfam" id="PF01425"/>
    </source>
</evidence>
<protein>
    <submittedName>
        <fullName evidence="2">Amidase</fullName>
    </submittedName>
</protein>
<dbReference type="PANTHER" id="PTHR11895:SF176">
    <property type="entry name" value="AMIDASE AMID-RELATED"/>
    <property type="match status" value="1"/>
</dbReference>